<dbReference type="EMBL" id="JAKKUT010000002">
    <property type="protein sequence ID" value="MDG2990364.1"/>
    <property type="molecule type" value="Genomic_DNA"/>
</dbReference>
<reference evidence="1" key="1">
    <citation type="journal article" date="2022" name="Genome Biol. Evol.">
        <title>A New Gene Family Diagnostic for Intracellular Biomineralization of Amorphous Ca Carbonates by Cyanobacteria.</title>
        <authorList>
            <person name="Benzerara K."/>
            <person name="Duprat E."/>
            <person name="Bitard-Feildel T."/>
            <person name="Caumes G."/>
            <person name="Cassier-Chauvat C."/>
            <person name="Chauvat F."/>
            <person name="Dezi M."/>
            <person name="Diop S.I."/>
            <person name="Gaschignard G."/>
            <person name="Gorgen S."/>
            <person name="Gugger M."/>
            <person name="Lopez-Garcia P."/>
            <person name="Millet M."/>
            <person name="Skouri-Panet F."/>
            <person name="Moreira D."/>
            <person name="Callebaut I."/>
        </authorList>
    </citation>
    <scope>NUCLEOTIDE SEQUENCE</scope>
    <source>
        <strain evidence="1">G9</strain>
    </source>
</reference>
<protein>
    <submittedName>
        <fullName evidence="1">Nuclear transport factor 2 family protein</fullName>
    </submittedName>
</protein>
<gene>
    <name evidence="1" type="ORF">L3556_05370</name>
</gene>
<reference evidence="1" key="2">
    <citation type="submission" date="2022-01" db="EMBL/GenBank/DDBJ databases">
        <authorList>
            <person name="Zivanovic Y."/>
            <person name="Moreira D."/>
            <person name="Lopez-Garcia P."/>
        </authorList>
    </citation>
    <scope>NUCLEOTIDE SEQUENCE</scope>
    <source>
        <strain evidence="1">G9</strain>
    </source>
</reference>
<evidence type="ECO:0000313" key="2">
    <source>
        <dbReference type="Proteomes" id="UP001154265"/>
    </source>
</evidence>
<comment type="caution">
    <text evidence="1">The sequence shown here is derived from an EMBL/GenBank/DDBJ whole genome shotgun (WGS) entry which is preliminary data.</text>
</comment>
<dbReference type="Proteomes" id="UP001154265">
    <property type="component" value="Unassembled WGS sequence"/>
</dbReference>
<accession>A0ABT6EXY4</accession>
<sequence>MMFTTALFLRTMRFILFAPVLSLSLLIGSGVLRPGWAGTGPILLSQATTVPAELQTLVQGLDTAASAGQLDQVLAFFADDFSGSDGLSRDILEQSLSQLWETYNQLTYRTTIDRWQRLGNGWEVEVTTKISGTGSSGDRPLALEATLRAKQTMVDGKITGQEILGEQTRVSTGTAPPTIEFSLPEQVRPGQEYHLDAIVQEPIGDSILLGSASEEAITPESYLNPSPLRLELLNAGGIFKIGRAPSQPGNRWVSVALIRDTGMVFITQRLRVATP</sequence>
<proteinExistence type="predicted"/>
<evidence type="ECO:0000313" key="1">
    <source>
        <dbReference type="EMBL" id="MDG2990364.1"/>
    </source>
</evidence>
<keyword evidence="2" id="KW-1185">Reference proteome</keyword>
<name>A0ABT6EXY4_9SYNE</name>
<organism evidence="1 2">
    <name type="scientific">Candidatus Synechococcus calcipolaris G9</name>
    <dbReference type="NCBI Taxonomy" id="1497997"/>
    <lineage>
        <taxon>Bacteria</taxon>
        <taxon>Bacillati</taxon>
        <taxon>Cyanobacteriota</taxon>
        <taxon>Cyanophyceae</taxon>
        <taxon>Synechococcales</taxon>
        <taxon>Synechococcaceae</taxon>
        <taxon>Synechococcus</taxon>
    </lineage>
</organism>